<dbReference type="InterPro" id="IPR044666">
    <property type="entry name" value="Cyclophilin_A-like"/>
</dbReference>
<dbReference type="EMBL" id="CP060637">
    <property type="protein sequence ID" value="QNM15755.1"/>
    <property type="molecule type" value="Genomic_DNA"/>
</dbReference>
<evidence type="ECO:0000313" key="6">
    <source>
        <dbReference type="Proteomes" id="UP000515913"/>
    </source>
</evidence>
<evidence type="ECO:0000256" key="3">
    <source>
        <dbReference type="RuleBase" id="RU363019"/>
    </source>
</evidence>
<dbReference type="InterPro" id="IPR029000">
    <property type="entry name" value="Cyclophilin-like_dom_sf"/>
</dbReference>
<dbReference type="RefSeq" id="WP_101474894.1">
    <property type="nucleotide sequence ID" value="NZ_CP060637.1"/>
</dbReference>
<sequence>MKRIFKLLIILVISMSIAACSSLRQKLGEPVAKYNDIRATLVTTQGDINFYLYPEAAPLTVANFINLAKRGYYDNTKIHRAIENFVVQSGDPTGTGTGSPGYFIPDENVEWLDFFQQGMLAMANAGPGTGGSQYFITLYPAEWLNGRHTIFGEYVSDPDFNKIKKLELGDVIKTITFSGDVDLFLSLHKDQIDQWNAILDKEYPNLKKYPIKPISDYGDEAKAYQEELKSIYTRHDEEKTDTEWPIPRFIRAVEKTIKGDSDQE</sequence>
<evidence type="ECO:0000313" key="5">
    <source>
        <dbReference type="EMBL" id="QNM15755.1"/>
    </source>
</evidence>
<feature type="chain" id="PRO_5029035359" description="Peptidyl-prolyl cis-trans isomerase" evidence="3">
    <location>
        <begin position="19"/>
        <end position="264"/>
    </location>
</feature>
<reference evidence="5 6" key="1">
    <citation type="submission" date="2020-08" db="EMBL/GenBank/DDBJ databases">
        <authorList>
            <person name="Liu C."/>
            <person name="Sun Q."/>
        </authorList>
    </citation>
    <scope>NUCLEOTIDE SEQUENCE [LARGE SCALE GENOMIC DNA]</scope>
    <source>
        <strain evidence="5 6">NSJ-57</strain>
    </source>
</reference>
<dbReference type="PRINTS" id="PR00153">
    <property type="entry name" value="CSAPPISMRASE"/>
</dbReference>
<dbReference type="PANTHER" id="PTHR45625">
    <property type="entry name" value="PEPTIDYL-PROLYL CIS-TRANS ISOMERASE-RELATED"/>
    <property type="match status" value="1"/>
</dbReference>
<dbReference type="SUPFAM" id="SSF50891">
    <property type="entry name" value="Cyclophilin-like"/>
    <property type="match status" value="1"/>
</dbReference>
<evidence type="ECO:0000256" key="2">
    <source>
        <dbReference type="ARBA" id="ARBA00023235"/>
    </source>
</evidence>
<proteinExistence type="inferred from homology"/>
<protein>
    <recommendedName>
        <fullName evidence="3">Peptidyl-prolyl cis-trans isomerase</fullName>
        <shortName evidence="3">PPIase</shortName>
        <ecNumber evidence="3">5.2.1.8</ecNumber>
    </recommendedName>
</protein>
<gene>
    <name evidence="5" type="ORF">H9Q81_02635</name>
</gene>
<dbReference type="PANTHER" id="PTHR45625:SF4">
    <property type="entry name" value="PEPTIDYLPROLYL ISOMERASE DOMAIN AND WD REPEAT-CONTAINING PROTEIN 1"/>
    <property type="match status" value="1"/>
</dbReference>
<comment type="similarity">
    <text evidence="3">Belongs to the cyclophilin-type PPIase family.</text>
</comment>
<dbReference type="Gene3D" id="2.40.100.10">
    <property type="entry name" value="Cyclophilin-like"/>
    <property type="match status" value="1"/>
</dbReference>
<evidence type="ECO:0000256" key="1">
    <source>
        <dbReference type="ARBA" id="ARBA00023110"/>
    </source>
</evidence>
<comment type="catalytic activity">
    <reaction evidence="3">
        <text>[protein]-peptidylproline (omega=180) = [protein]-peptidylproline (omega=0)</text>
        <dbReference type="Rhea" id="RHEA:16237"/>
        <dbReference type="Rhea" id="RHEA-COMP:10747"/>
        <dbReference type="Rhea" id="RHEA-COMP:10748"/>
        <dbReference type="ChEBI" id="CHEBI:83833"/>
        <dbReference type="ChEBI" id="CHEBI:83834"/>
        <dbReference type="EC" id="5.2.1.8"/>
    </reaction>
</comment>
<keyword evidence="1 3" id="KW-0697">Rotamase</keyword>
<dbReference type="EC" id="5.2.1.8" evidence="3"/>
<dbReference type="KEGG" id="fho:H9Q81_02635"/>
<dbReference type="Proteomes" id="UP000515913">
    <property type="component" value="Chromosome"/>
</dbReference>
<dbReference type="GO" id="GO:0003755">
    <property type="term" value="F:peptidyl-prolyl cis-trans isomerase activity"/>
    <property type="evidence" value="ECO:0007669"/>
    <property type="project" value="UniProtKB-UniRule"/>
</dbReference>
<dbReference type="AlphaFoldDB" id="A0A7G9GY73"/>
<dbReference type="CDD" id="cd00317">
    <property type="entry name" value="cyclophilin"/>
    <property type="match status" value="1"/>
</dbReference>
<keyword evidence="2 3" id="KW-0413">Isomerase</keyword>
<keyword evidence="6" id="KW-1185">Reference proteome</keyword>
<name>A0A7G9GY73_9FUSO</name>
<dbReference type="InterPro" id="IPR002130">
    <property type="entry name" value="Cyclophilin-type_PPIase_dom"/>
</dbReference>
<keyword evidence="3" id="KW-0732">Signal</keyword>
<accession>A0A7G9GY73</accession>
<feature type="signal peptide" evidence="3">
    <location>
        <begin position="1"/>
        <end position="18"/>
    </location>
</feature>
<dbReference type="PROSITE" id="PS50072">
    <property type="entry name" value="CSA_PPIASE_2"/>
    <property type="match status" value="1"/>
</dbReference>
<dbReference type="Pfam" id="PF00160">
    <property type="entry name" value="Pro_isomerase"/>
    <property type="match status" value="1"/>
</dbReference>
<feature type="domain" description="PPIase cyclophilin-type" evidence="4">
    <location>
        <begin position="46"/>
        <end position="167"/>
    </location>
</feature>
<comment type="function">
    <text evidence="3">PPIases accelerate the folding of proteins. It catalyzes the cis-trans isomerization of proline imidic peptide bonds in oligopeptides.</text>
</comment>
<dbReference type="PROSITE" id="PS51257">
    <property type="entry name" value="PROKAR_LIPOPROTEIN"/>
    <property type="match status" value="1"/>
</dbReference>
<organism evidence="5 6">
    <name type="scientific">Fusobacterium hominis</name>
    <dbReference type="NCBI Taxonomy" id="2764326"/>
    <lineage>
        <taxon>Bacteria</taxon>
        <taxon>Fusobacteriati</taxon>
        <taxon>Fusobacteriota</taxon>
        <taxon>Fusobacteriia</taxon>
        <taxon>Fusobacteriales</taxon>
        <taxon>Fusobacteriaceae</taxon>
        <taxon>Fusobacterium</taxon>
    </lineage>
</organism>
<evidence type="ECO:0000259" key="4">
    <source>
        <dbReference type="PROSITE" id="PS50072"/>
    </source>
</evidence>